<dbReference type="Pfam" id="PF15919">
    <property type="entry name" value="HicB_lk_antitox"/>
    <property type="match status" value="1"/>
</dbReference>
<dbReference type="Gene3D" id="3.30.160.250">
    <property type="match status" value="1"/>
</dbReference>
<reference evidence="2 3" key="1">
    <citation type="submission" date="2018-02" db="EMBL/GenBank/DDBJ databases">
        <authorList>
            <person name="Machado R.A."/>
        </authorList>
    </citation>
    <scope>NUCLEOTIDE SEQUENCE [LARGE SCALE GENOMIC DNA]</scope>
    <source>
        <strain evidence="2 3">T327</strain>
    </source>
</reference>
<sequence>MPDIPGYFSGGDDFTDAIESAREAIEAHIELLIDDNEAVPKATSVENYLAEPNLRHFI</sequence>
<dbReference type="InterPro" id="IPR031807">
    <property type="entry name" value="HicB-like"/>
</dbReference>
<organism evidence="2 3">
    <name type="scientific">Photorhabdus tasmaniensis</name>
    <dbReference type="NCBI Taxonomy" id="1004159"/>
    <lineage>
        <taxon>Bacteria</taxon>
        <taxon>Pseudomonadati</taxon>
        <taxon>Pseudomonadota</taxon>
        <taxon>Gammaproteobacteria</taxon>
        <taxon>Enterobacterales</taxon>
        <taxon>Morganellaceae</taxon>
        <taxon>Photorhabdus</taxon>
    </lineage>
</organism>
<evidence type="ECO:0000259" key="1">
    <source>
        <dbReference type="Pfam" id="PF15919"/>
    </source>
</evidence>
<keyword evidence="3" id="KW-1185">Reference proteome</keyword>
<evidence type="ECO:0000313" key="3">
    <source>
        <dbReference type="Proteomes" id="UP000697802"/>
    </source>
</evidence>
<accession>A0ABX0GQ21</accession>
<dbReference type="InterPro" id="IPR035069">
    <property type="entry name" value="TTHA1013/TTHA0281-like"/>
</dbReference>
<gene>
    <name evidence="2" type="ORF">C5471_22390</name>
</gene>
<dbReference type="Proteomes" id="UP000697802">
    <property type="component" value="Unassembled WGS sequence"/>
</dbReference>
<dbReference type="EMBL" id="PUJU01000086">
    <property type="protein sequence ID" value="NHB90293.1"/>
    <property type="molecule type" value="Genomic_DNA"/>
</dbReference>
<evidence type="ECO:0000313" key="2">
    <source>
        <dbReference type="EMBL" id="NHB90293.1"/>
    </source>
</evidence>
<name>A0ABX0GQ21_9GAMM</name>
<protein>
    <recommendedName>
        <fullName evidence="1">HicB-like antitoxin of toxin-antitoxin system domain-containing protein</fullName>
    </recommendedName>
</protein>
<feature type="domain" description="HicB-like antitoxin of toxin-antitoxin system" evidence="1">
    <location>
        <begin position="1"/>
        <end position="57"/>
    </location>
</feature>
<dbReference type="SUPFAM" id="SSF143100">
    <property type="entry name" value="TTHA1013/TTHA0281-like"/>
    <property type="match status" value="1"/>
</dbReference>
<proteinExistence type="predicted"/>
<comment type="caution">
    <text evidence="2">The sequence shown here is derived from an EMBL/GenBank/DDBJ whole genome shotgun (WGS) entry which is preliminary data.</text>
</comment>